<dbReference type="AlphaFoldDB" id="A0A8X6U4U5"/>
<proteinExistence type="predicted"/>
<dbReference type="EMBL" id="BMAW01118207">
    <property type="protein sequence ID" value="GFT78540.1"/>
    <property type="molecule type" value="Genomic_DNA"/>
</dbReference>
<evidence type="ECO:0000313" key="2">
    <source>
        <dbReference type="Proteomes" id="UP000887013"/>
    </source>
</evidence>
<sequence length="162" mass="18973">MRPGNRISRLLFLYASSSSPGSSAALAIARGKRWTRSLMKNHIQKRRHKRNAAYVEMRDGELPLSHILVAINRFACFSSKRLTKRKHHFEKKMQNKTYKISPQAKYKLTLRNNMSPAEKHIFHFYAKFYLRSWDVLFSVSNLDLYRQAVFICIAIFSDSCDV</sequence>
<gene>
    <name evidence="1" type="ORF">NPIL_165061</name>
</gene>
<dbReference type="Proteomes" id="UP000887013">
    <property type="component" value="Unassembled WGS sequence"/>
</dbReference>
<name>A0A8X6U4U5_NEPPI</name>
<evidence type="ECO:0000313" key="1">
    <source>
        <dbReference type="EMBL" id="GFT78540.1"/>
    </source>
</evidence>
<keyword evidence="2" id="KW-1185">Reference proteome</keyword>
<organism evidence="1 2">
    <name type="scientific">Nephila pilipes</name>
    <name type="common">Giant wood spider</name>
    <name type="synonym">Nephila maculata</name>
    <dbReference type="NCBI Taxonomy" id="299642"/>
    <lineage>
        <taxon>Eukaryota</taxon>
        <taxon>Metazoa</taxon>
        <taxon>Ecdysozoa</taxon>
        <taxon>Arthropoda</taxon>
        <taxon>Chelicerata</taxon>
        <taxon>Arachnida</taxon>
        <taxon>Araneae</taxon>
        <taxon>Araneomorphae</taxon>
        <taxon>Entelegynae</taxon>
        <taxon>Araneoidea</taxon>
        <taxon>Nephilidae</taxon>
        <taxon>Nephila</taxon>
    </lineage>
</organism>
<comment type="caution">
    <text evidence="1">The sequence shown here is derived from an EMBL/GenBank/DDBJ whole genome shotgun (WGS) entry which is preliminary data.</text>
</comment>
<accession>A0A8X6U4U5</accession>
<protein>
    <submittedName>
        <fullName evidence="1">Uncharacterized protein</fullName>
    </submittedName>
</protein>
<reference evidence="1" key="1">
    <citation type="submission" date="2020-08" db="EMBL/GenBank/DDBJ databases">
        <title>Multicomponent nature underlies the extraordinary mechanical properties of spider dragline silk.</title>
        <authorList>
            <person name="Kono N."/>
            <person name="Nakamura H."/>
            <person name="Mori M."/>
            <person name="Yoshida Y."/>
            <person name="Ohtoshi R."/>
            <person name="Malay A.D."/>
            <person name="Moran D.A.P."/>
            <person name="Tomita M."/>
            <person name="Numata K."/>
            <person name="Arakawa K."/>
        </authorList>
    </citation>
    <scope>NUCLEOTIDE SEQUENCE</scope>
</reference>